<accession>A0A8J3JZU4</accession>
<comment type="similarity">
    <text evidence="2">Belongs to the EccD/Snm4 family.</text>
</comment>
<feature type="transmembrane region" description="Helical" evidence="7">
    <location>
        <begin position="395"/>
        <end position="414"/>
    </location>
</feature>
<comment type="subcellular location">
    <subcellularLocation>
        <location evidence="1">Cell membrane</location>
        <topology evidence="1">Multi-pass membrane protein</topology>
    </subcellularLocation>
</comment>
<comment type="caution">
    <text evidence="9">The sequence shown here is derived from an EMBL/GenBank/DDBJ whole genome shotgun (WGS) entry which is preliminary data.</text>
</comment>
<dbReference type="PIRSF" id="PIRSF017804">
    <property type="entry name" value="Secretion_EccD1"/>
    <property type="match status" value="1"/>
</dbReference>
<dbReference type="InterPro" id="IPR024962">
    <property type="entry name" value="YukD-like"/>
</dbReference>
<organism evidence="9 10">
    <name type="scientific">Catellatospora chokoriensis</name>
    <dbReference type="NCBI Taxonomy" id="310353"/>
    <lineage>
        <taxon>Bacteria</taxon>
        <taxon>Bacillati</taxon>
        <taxon>Actinomycetota</taxon>
        <taxon>Actinomycetes</taxon>
        <taxon>Micromonosporales</taxon>
        <taxon>Micromonosporaceae</taxon>
        <taxon>Catellatospora</taxon>
    </lineage>
</organism>
<keyword evidence="10" id="KW-1185">Reference proteome</keyword>
<dbReference type="EMBL" id="BONG01000081">
    <property type="protein sequence ID" value="GIF94097.1"/>
    <property type="molecule type" value="Genomic_DNA"/>
</dbReference>
<protein>
    <submittedName>
        <fullName evidence="9">Type VII secretion integral membrane protein EccD</fullName>
    </submittedName>
</protein>
<feature type="transmembrane region" description="Helical" evidence="7">
    <location>
        <begin position="123"/>
        <end position="145"/>
    </location>
</feature>
<proteinExistence type="inferred from homology"/>
<dbReference type="Pfam" id="PF19053">
    <property type="entry name" value="EccD"/>
    <property type="match status" value="1"/>
</dbReference>
<dbReference type="AlphaFoldDB" id="A0A8J3JZU4"/>
<evidence type="ECO:0000256" key="7">
    <source>
        <dbReference type="SAM" id="Phobius"/>
    </source>
</evidence>
<dbReference type="InterPro" id="IPR006707">
    <property type="entry name" value="T7SS_EccD"/>
</dbReference>
<evidence type="ECO:0000256" key="6">
    <source>
        <dbReference type="ARBA" id="ARBA00023136"/>
    </source>
</evidence>
<dbReference type="GO" id="GO:0005886">
    <property type="term" value="C:plasma membrane"/>
    <property type="evidence" value="ECO:0007669"/>
    <property type="project" value="UniProtKB-SubCell"/>
</dbReference>
<feature type="transmembrane region" description="Helical" evidence="7">
    <location>
        <begin position="243"/>
        <end position="263"/>
    </location>
</feature>
<feature type="domain" description="EccD-like transmembrane" evidence="8">
    <location>
        <begin position="125"/>
        <end position="480"/>
    </location>
</feature>
<feature type="transmembrane region" description="Helical" evidence="7">
    <location>
        <begin position="215"/>
        <end position="236"/>
    </location>
</feature>
<evidence type="ECO:0000313" key="9">
    <source>
        <dbReference type="EMBL" id="GIF94097.1"/>
    </source>
</evidence>
<keyword evidence="6 7" id="KW-0472">Membrane</keyword>
<feature type="transmembrane region" description="Helical" evidence="7">
    <location>
        <begin position="458"/>
        <end position="478"/>
    </location>
</feature>
<evidence type="ECO:0000256" key="3">
    <source>
        <dbReference type="ARBA" id="ARBA00022475"/>
    </source>
</evidence>
<feature type="transmembrane region" description="Helical" evidence="7">
    <location>
        <begin position="366"/>
        <end position="383"/>
    </location>
</feature>
<feature type="transmembrane region" description="Helical" evidence="7">
    <location>
        <begin position="151"/>
        <end position="172"/>
    </location>
</feature>
<reference evidence="9 10" key="1">
    <citation type="submission" date="2021-01" db="EMBL/GenBank/DDBJ databases">
        <title>Whole genome shotgun sequence of Catellatospora chokoriensis NBRC 107358.</title>
        <authorList>
            <person name="Komaki H."/>
            <person name="Tamura T."/>
        </authorList>
    </citation>
    <scope>NUCLEOTIDE SEQUENCE [LARGE SCALE GENOMIC DNA]</scope>
    <source>
        <strain evidence="9 10">NBRC 107358</strain>
    </source>
</reference>
<keyword evidence="5 7" id="KW-1133">Transmembrane helix</keyword>
<evidence type="ECO:0000256" key="2">
    <source>
        <dbReference type="ARBA" id="ARBA00006162"/>
    </source>
</evidence>
<evidence type="ECO:0000256" key="5">
    <source>
        <dbReference type="ARBA" id="ARBA00022989"/>
    </source>
</evidence>
<feature type="transmembrane region" description="Helical" evidence="7">
    <location>
        <begin position="269"/>
        <end position="290"/>
    </location>
</feature>
<dbReference type="NCBIfam" id="TIGR03920">
    <property type="entry name" value="T7SS_EccD"/>
    <property type="match status" value="1"/>
</dbReference>
<name>A0A8J3JZU4_9ACTN</name>
<dbReference type="Pfam" id="PF08817">
    <property type="entry name" value="YukD"/>
    <property type="match status" value="1"/>
</dbReference>
<gene>
    <name evidence="9" type="ORF">Cch02nite_75410</name>
</gene>
<evidence type="ECO:0000256" key="1">
    <source>
        <dbReference type="ARBA" id="ARBA00004651"/>
    </source>
</evidence>
<sequence>MSYPAATTASPTGLARITLHTPQRRVDVALPEQVTVVDLLPDLLRHAGVGLADDGEQHGGWVLRRADGSPLTESMSLQQQSVRDGEILHLVPAQEQWPELEYDDVVEAIAEGARRRGTVWTPAATRMATLVGAGVLLVAGVLALVHGGPQWTPGGYLGLTVAVLLLVGGVLASRAYGDGVTGSALAGFALPYAFAGGALVLGGADGAGAPGLPSWLGASQLLVGCVAVLLFAMLGAAGVGHGLRVFTAGGTAGLLGALTALLAGLGAAGAAAVLVSALVCGIGLVPVLAIRFGKVPVPSVVPPRPADGENAFAMVPASRGAATDLPDRSRVFAAVARSEELLTGMLIGYAVLMAAAGFILVTSGGTAGRVLVAVCATALLLRSRLFVTVRQRVPLVAAGLFGHLLLLGAAVWLSEGSTRAFFAVGTVVLAMVIVLAGQTWSRKAPSPYVGRAADLFDLLVVVSVVPVAAWVLGIYGLIQGWAA</sequence>
<evidence type="ECO:0000259" key="8">
    <source>
        <dbReference type="Pfam" id="PF19053"/>
    </source>
</evidence>
<evidence type="ECO:0000313" key="10">
    <source>
        <dbReference type="Proteomes" id="UP000619293"/>
    </source>
</evidence>
<dbReference type="RefSeq" id="WP_191838711.1">
    <property type="nucleotide sequence ID" value="NZ_BAAALB010000025.1"/>
</dbReference>
<evidence type="ECO:0000256" key="4">
    <source>
        <dbReference type="ARBA" id="ARBA00022692"/>
    </source>
</evidence>
<dbReference type="InterPro" id="IPR044049">
    <property type="entry name" value="EccD_transm"/>
</dbReference>
<keyword evidence="4 7" id="KW-0812">Transmembrane</keyword>
<dbReference type="Proteomes" id="UP000619293">
    <property type="component" value="Unassembled WGS sequence"/>
</dbReference>
<feature type="transmembrane region" description="Helical" evidence="7">
    <location>
        <begin position="420"/>
        <end position="437"/>
    </location>
</feature>
<keyword evidence="3" id="KW-1003">Cell membrane</keyword>
<feature type="transmembrane region" description="Helical" evidence="7">
    <location>
        <begin position="341"/>
        <end position="360"/>
    </location>
</feature>
<feature type="transmembrane region" description="Helical" evidence="7">
    <location>
        <begin position="184"/>
        <end position="203"/>
    </location>
</feature>
<dbReference type="Gene3D" id="3.10.20.90">
    <property type="entry name" value="Phosphatidylinositol 3-kinase Catalytic Subunit, Chain A, domain 1"/>
    <property type="match status" value="1"/>
</dbReference>